<dbReference type="RefSeq" id="XP_001269298.1">
    <property type="nucleotide sequence ID" value="XM_001269297.1"/>
</dbReference>
<proteinExistence type="predicted"/>
<dbReference type="VEuPathDB" id="FungiDB:ACLA_025890"/>
<feature type="compositionally biased region" description="Polar residues" evidence="1">
    <location>
        <begin position="692"/>
        <end position="716"/>
    </location>
</feature>
<dbReference type="OrthoDB" id="5408998at2759"/>
<feature type="compositionally biased region" description="Polar residues" evidence="1">
    <location>
        <begin position="18"/>
        <end position="29"/>
    </location>
</feature>
<feature type="compositionally biased region" description="Low complexity" evidence="1">
    <location>
        <begin position="632"/>
        <end position="659"/>
    </location>
</feature>
<evidence type="ECO:0000313" key="3">
    <source>
        <dbReference type="Proteomes" id="UP000006701"/>
    </source>
</evidence>
<feature type="compositionally biased region" description="Polar residues" evidence="1">
    <location>
        <begin position="43"/>
        <end position="66"/>
    </location>
</feature>
<sequence>MDSNEAPPPYSAVDPLLTPTSTSRNSDVSAETGRPLLRLRGGNASSLSDVVSRDGSTPSLDGSSMTSFTLPTNFASAAAYFTERPPTVLGEERPVLCHYLTIYPRSQSKDFPRRPRCWSPRTAEITQQDWDMFLRYLFPPHLGLAASSAHLPRQLRAEIQRDRKDRPQESDEQRQVRIATVIEEWNECFFGHRATRIDFIYVTDSERAPVSPLCPHCYPAATKASRTNRSTQAQEAGGVHTTALVNASPTAAAGQPPSPASTGYPSGMYSYQPHVPPAPYSPYAPPPFFAPGMAPHTPPPPHAYPYPPQPQSHYPQPGSWGWNHQPYNVPYQNTSTTKGGPLGWINSLASQAQKYGDRITEQAQHYGRQVEEQAMAHGRWIEEQAGLHSRKLEGVFGGFSGGPRVGYTTNDPRAQVYYPNAHAYPPVSVTIPQVAASPAPQPRRASVASVSSESSFSSIESISTTSELSSSDFATVRAQLLSMDDHHDRELYKAAVDLRRQLDVLRESRRQSRASGRAQRRNGWGHNGPDRGDWGRWESPQEQQRSSAEKRALKEEVRATKKVFKDVFKRAREEEKERRKLKRNRWRQEQRSRQTSRETERPPEALLEQRMGVLELNNTHESEPAVRSTTGSPSQAHSVSSEASVVSSVISTPSTVSSSRTHNNDANTAAVGVSGQTLSGQSMNPQGPGPKQNGSFQLSRKNLDSNSNNTASSAGK</sequence>
<reference evidence="2 3" key="1">
    <citation type="journal article" date="2008" name="PLoS Genet.">
        <title>Genomic islands in the pathogenic filamentous fungus Aspergillus fumigatus.</title>
        <authorList>
            <person name="Fedorova N.D."/>
            <person name="Khaldi N."/>
            <person name="Joardar V.S."/>
            <person name="Maiti R."/>
            <person name="Amedeo P."/>
            <person name="Anderson M.J."/>
            <person name="Crabtree J."/>
            <person name="Silva J.C."/>
            <person name="Badger J.H."/>
            <person name="Albarraq A."/>
            <person name="Angiuoli S."/>
            <person name="Bussey H."/>
            <person name="Bowyer P."/>
            <person name="Cotty P.J."/>
            <person name="Dyer P.S."/>
            <person name="Egan A."/>
            <person name="Galens K."/>
            <person name="Fraser-Liggett C.M."/>
            <person name="Haas B.J."/>
            <person name="Inman J.M."/>
            <person name="Kent R."/>
            <person name="Lemieux S."/>
            <person name="Malavazi I."/>
            <person name="Orvis J."/>
            <person name="Roemer T."/>
            <person name="Ronning C.M."/>
            <person name="Sundaram J.P."/>
            <person name="Sutton G."/>
            <person name="Turner G."/>
            <person name="Venter J.C."/>
            <person name="White O.R."/>
            <person name="Whitty B.R."/>
            <person name="Youngman P."/>
            <person name="Wolfe K.H."/>
            <person name="Goldman G.H."/>
            <person name="Wortman J.R."/>
            <person name="Jiang B."/>
            <person name="Denning D.W."/>
            <person name="Nierman W.C."/>
        </authorList>
    </citation>
    <scope>NUCLEOTIDE SEQUENCE [LARGE SCALE GENOMIC DNA]</scope>
    <source>
        <strain evidence="3">ATCC 1007 / CBS 513.65 / DSM 816 / NCTC 3887 / NRRL 1</strain>
    </source>
</reference>
<organism evidence="2 3">
    <name type="scientific">Aspergillus clavatus (strain ATCC 1007 / CBS 513.65 / DSM 816 / NCTC 3887 / NRRL 1 / QM 1276 / 107)</name>
    <dbReference type="NCBI Taxonomy" id="344612"/>
    <lineage>
        <taxon>Eukaryota</taxon>
        <taxon>Fungi</taxon>
        <taxon>Dikarya</taxon>
        <taxon>Ascomycota</taxon>
        <taxon>Pezizomycotina</taxon>
        <taxon>Eurotiomycetes</taxon>
        <taxon>Eurotiomycetidae</taxon>
        <taxon>Eurotiales</taxon>
        <taxon>Aspergillaceae</taxon>
        <taxon>Aspergillus</taxon>
        <taxon>Aspergillus subgen. Fumigati</taxon>
    </lineage>
</organism>
<dbReference type="STRING" id="344612.A1CQF1"/>
<dbReference type="KEGG" id="act:ACLA_025890"/>
<evidence type="ECO:0000256" key="1">
    <source>
        <dbReference type="SAM" id="MobiDB-lite"/>
    </source>
</evidence>
<dbReference type="eggNOG" id="ENOG502QPMX">
    <property type="taxonomic scope" value="Eukaryota"/>
</dbReference>
<feature type="region of interest" description="Disordered" evidence="1">
    <location>
        <begin position="300"/>
        <end position="319"/>
    </location>
</feature>
<feature type="region of interest" description="Disordered" evidence="1">
    <location>
        <begin position="508"/>
        <end position="556"/>
    </location>
</feature>
<gene>
    <name evidence="2" type="ORF">ACLA_025890</name>
</gene>
<accession>A1CQF1</accession>
<dbReference type="GeneID" id="4701716"/>
<feature type="compositionally biased region" description="Polar residues" evidence="1">
    <location>
        <begin position="674"/>
        <end position="685"/>
    </location>
</feature>
<protein>
    <submittedName>
        <fullName evidence="2">Uncharacterized protein</fullName>
    </submittedName>
</protein>
<feature type="compositionally biased region" description="Basic and acidic residues" evidence="1">
    <location>
        <begin position="586"/>
        <end position="603"/>
    </location>
</feature>
<feature type="region of interest" description="Disordered" evidence="1">
    <location>
        <begin position="572"/>
        <end position="606"/>
    </location>
</feature>
<feature type="compositionally biased region" description="Basic and acidic residues" evidence="1">
    <location>
        <begin position="547"/>
        <end position="556"/>
    </location>
</feature>
<feature type="compositionally biased region" description="Pro residues" evidence="1">
    <location>
        <begin position="1"/>
        <end position="10"/>
    </location>
</feature>
<dbReference type="EMBL" id="DS027059">
    <property type="protein sequence ID" value="EAW07872.1"/>
    <property type="molecule type" value="Genomic_DNA"/>
</dbReference>
<dbReference type="HOGENOM" id="CLU_022333_0_0_1"/>
<feature type="region of interest" description="Disordered" evidence="1">
    <location>
        <begin position="1"/>
        <end position="66"/>
    </location>
</feature>
<feature type="compositionally biased region" description="Pro residues" evidence="1">
    <location>
        <begin position="300"/>
        <end position="310"/>
    </location>
</feature>
<name>A1CQF1_ASPCL</name>
<feature type="region of interest" description="Disordered" evidence="1">
    <location>
        <begin position="619"/>
        <end position="716"/>
    </location>
</feature>
<keyword evidence="3" id="KW-1185">Reference proteome</keyword>
<dbReference type="AlphaFoldDB" id="A1CQF1"/>
<evidence type="ECO:0000313" key="2">
    <source>
        <dbReference type="EMBL" id="EAW07872.1"/>
    </source>
</evidence>
<dbReference type="Proteomes" id="UP000006701">
    <property type="component" value="Unassembled WGS sequence"/>
</dbReference>
<dbReference type="OMA" id="QAQKYGE"/>